<dbReference type="Pfam" id="PF14011">
    <property type="entry name" value="ESX-1_EspG"/>
    <property type="match status" value="1"/>
</dbReference>
<dbReference type="Proteomes" id="UP000321685">
    <property type="component" value="Unassembled WGS sequence"/>
</dbReference>
<organism evidence="5 6">
    <name type="scientific">Pseudonocardia sulfidoxydans NBRC 16205</name>
    <dbReference type="NCBI Taxonomy" id="1223511"/>
    <lineage>
        <taxon>Bacteria</taxon>
        <taxon>Bacillati</taxon>
        <taxon>Actinomycetota</taxon>
        <taxon>Actinomycetes</taxon>
        <taxon>Pseudonocardiales</taxon>
        <taxon>Pseudonocardiaceae</taxon>
        <taxon>Pseudonocardia</taxon>
    </lineage>
</organism>
<evidence type="ECO:0000256" key="3">
    <source>
        <dbReference type="ARBA" id="ARBA00022490"/>
    </source>
</evidence>
<comment type="similarity">
    <text evidence="2">Belongs to the EspG family.</text>
</comment>
<reference evidence="5 6" key="1">
    <citation type="submission" date="2019-07" db="EMBL/GenBank/DDBJ databases">
        <title>Whole genome shotgun sequence of Pseudonocardia sulfidoxydans NBRC 16205.</title>
        <authorList>
            <person name="Hosoyama A."/>
            <person name="Uohara A."/>
            <person name="Ohji S."/>
            <person name="Ichikawa N."/>
        </authorList>
    </citation>
    <scope>NUCLEOTIDE SEQUENCE [LARGE SCALE GENOMIC DNA]</scope>
    <source>
        <strain evidence="5 6">NBRC 16205</strain>
    </source>
</reference>
<dbReference type="OrthoDB" id="3679349at2"/>
<keyword evidence="4" id="KW-0143">Chaperone</keyword>
<evidence type="ECO:0000256" key="4">
    <source>
        <dbReference type="ARBA" id="ARBA00023186"/>
    </source>
</evidence>
<dbReference type="RefSeq" id="WP_147106184.1">
    <property type="nucleotide sequence ID" value="NZ_BJVJ01000018.1"/>
</dbReference>
<accession>A0A511DFL6</accession>
<dbReference type="AlphaFoldDB" id="A0A511DFL6"/>
<evidence type="ECO:0000313" key="6">
    <source>
        <dbReference type="Proteomes" id="UP000321685"/>
    </source>
</evidence>
<proteinExistence type="inferred from homology"/>
<name>A0A511DFL6_9PSEU</name>
<protein>
    <submittedName>
        <fullName evidence="5">ESX secretion-associated protein EspG</fullName>
    </submittedName>
</protein>
<sequence>MTVDWDAATVLSLTEFEVAWEAARFDETPWELDPPRHGRTWEERREVVDGALAALAARGLVDDRRPVPRLAAALTVLDRRELSVDVRIHGTTVVSAVAARYRGRAVLAVRHDGEIALADVAPTRLSRAVVEVVGPVSAARGRTVNVRAGDVESSVGAAGDDPGALVDELVRRGVEAGDAATYVAMHRDVDRHGMVGVCVGRRRAPWLIGLHRTSSGHVVRLRRPAGDGRDVVTVAPVDGAGLVRRIDELIAAA</sequence>
<evidence type="ECO:0000256" key="1">
    <source>
        <dbReference type="ARBA" id="ARBA00004496"/>
    </source>
</evidence>
<keyword evidence="3" id="KW-0963">Cytoplasm</keyword>
<dbReference type="EMBL" id="BJVJ01000018">
    <property type="protein sequence ID" value="GEL23317.1"/>
    <property type="molecule type" value="Genomic_DNA"/>
</dbReference>
<gene>
    <name evidence="5" type="ORF">PSU4_22710</name>
</gene>
<keyword evidence="6" id="KW-1185">Reference proteome</keyword>
<dbReference type="InterPro" id="IPR025734">
    <property type="entry name" value="EspG"/>
</dbReference>
<evidence type="ECO:0000256" key="2">
    <source>
        <dbReference type="ARBA" id="ARBA00006411"/>
    </source>
</evidence>
<comment type="caution">
    <text evidence="5">The sequence shown here is derived from an EMBL/GenBank/DDBJ whole genome shotgun (WGS) entry which is preliminary data.</text>
</comment>
<comment type="subcellular location">
    <subcellularLocation>
        <location evidence="1">Cytoplasm</location>
    </subcellularLocation>
</comment>
<evidence type="ECO:0000313" key="5">
    <source>
        <dbReference type="EMBL" id="GEL23317.1"/>
    </source>
</evidence>